<keyword evidence="5" id="KW-0378">Hydrolase</keyword>
<feature type="region of interest" description="Disordered" evidence="7">
    <location>
        <begin position="494"/>
        <end position="519"/>
    </location>
</feature>
<dbReference type="Pfam" id="PF00933">
    <property type="entry name" value="Glyco_hydro_3"/>
    <property type="match status" value="1"/>
</dbReference>
<evidence type="ECO:0000259" key="9">
    <source>
        <dbReference type="SMART" id="SM01217"/>
    </source>
</evidence>
<feature type="region of interest" description="Disordered" evidence="7">
    <location>
        <begin position="393"/>
        <end position="432"/>
    </location>
</feature>
<dbReference type="SMART" id="SM01217">
    <property type="entry name" value="Fn3_like"/>
    <property type="match status" value="1"/>
</dbReference>
<dbReference type="EC" id="3.2.1.21" evidence="3"/>
<keyword evidence="11" id="KW-1185">Reference proteome</keyword>
<dbReference type="InterPro" id="IPR051915">
    <property type="entry name" value="Cellulose_Degrad_GH3"/>
</dbReference>
<evidence type="ECO:0000256" key="4">
    <source>
        <dbReference type="ARBA" id="ARBA00022729"/>
    </source>
</evidence>
<dbReference type="InterPro" id="IPR002772">
    <property type="entry name" value="Glyco_hydro_3_C"/>
</dbReference>
<dbReference type="EnsemblProtists" id="EOD23136">
    <property type="protein sequence ID" value="EOD23136"/>
    <property type="gene ID" value="EMIHUDRAFT_95707"/>
</dbReference>
<evidence type="ECO:0000256" key="6">
    <source>
        <dbReference type="ARBA" id="ARBA00023295"/>
    </source>
</evidence>
<reference evidence="11" key="1">
    <citation type="journal article" date="2013" name="Nature">
        <title>Pan genome of the phytoplankton Emiliania underpins its global distribution.</title>
        <authorList>
            <person name="Read B.A."/>
            <person name="Kegel J."/>
            <person name="Klute M.J."/>
            <person name="Kuo A."/>
            <person name="Lefebvre S.C."/>
            <person name="Maumus F."/>
            <person name="Mayer C."/>
            <person name="Miller J."/>
            <person name="Monier A."/>
            <person name="Salamov A."/>
            <person name="Young J."/>
            <person name="Aguilar M."/>
            <person name="Claverie J.M."/>
            <person name="Frickenhaus S."/>
            <person name="Gonzalez K."/>
            <person name="Herman E.K."/>
            <person name="Lin Y.C."/>
            <person name="Napier J."/>
            <person name="Ogata H."/>
            <person name="Sarno A.F."/>
            <person name="Shmutz J."/>
            <person name="Schroeder D."/>
            <person name="de Vargas C."/>
            <person name="Verret F."/>
            <person name="von Dassow P."/>
            <person name="Valentin K."/>
            <person name="Van de Peer Y."/>
            <person name="Wheeler G."/>
            <person name="Dacks J.B."/>
            <person name="Delwiche C.F."/>
            <person name="Dyhrman S.T."/>
            <person name="Glockner G."/>
            <person name="John U."/>
            <person name="Richards T."/>
            <person name="Worden A.Z."/>
            <person name="Zhang X."/>
            <person name="Grigoriev I.V."/>
            <person name="Allen A.E."/>
            <person name="Bidle K."/>
            <person name="Borodovsky M."/>
            <person name="Bowler C."/>
            <person name="Brownlee C."/>
            <person name="Cock J.M."/>
            <person name="Elias M."/>
            <person name="Gladyshev V.N."/>
            <person name="Groth M."/>
            <person name="Guda C."/>
            <person name="Hadaegh A."/>
            <person name="Iglesias-Rodriguez M.D."/>
            <person name="Jenkins J."/>
            <person name="Jones B.M."/>
            <person name="Lawson T."/>
            <person name="Leese F."/>
            <person name="Lindquist E."/>
            <person name="Lobanov A."/>
            <person name="Lomsadze A."/>
            <person name="Malik S.B."/>
            <person name="Marsh M.E."/>
            <person name="Mackinder L."/>
            <person name="Mock T."/>
            <person name="Mueller-Roeber B."/>
            <person name="Pagarete A."/>
            <person name="Parker M."/>
            <person name="Probert I."/>
            <person name="Quesneville H."/>
            <person name="Raines C."/>
            <person name="Rensing S.A."/>
            <person name="Riano-Pachon D.M."/>
            <person name="Richier S."/>
            <person name="Rokitta S."/>
            <person name="Shiraiwa Y."/>
            <person name="Soanes D.M."/>
            <person name="van der Giezen M."/>
            <person name="Wahlund T.M."/>
            <person name="Williams B."/>
            <person name="Wilson W."/>
            <person name="Wolfe G."/>
            <person name="Wurch L.L."/>
        </authorList>
    </citation>
    <scope>NUCLEOTIDE SEQUENCE</scope>
</reference>
<dbReference type="InterPro" id="IPR036962">
    <property type="entry name" value="Glyco_hydro_3_N_sf"/>
</dbReference>
<keyword evidence="6" id="KW-0326">Glycosidase</keyword>
<evidence type="ECO:0000313" key="11">
    <source>
        <dbReference type="Proteomes" id="UP000013827"/>
    </source>
</evidence>
<evidence type="ECO:0000256" key="7">
    <source>
        <dbReference type="SAM" id="MobiDB-lite"/>
    </source>
</evidence>
<dbReference type="KEGG" id="ehx:EMIHUDRAFT_95707"/>
<accession>A0A0D3JI01</accession>
<dbReference type="HOGENOM" id="CLU_004542_5_2_1"/>
<dbReference type="InterPro" id="IPR017853">
    <property type="entry name" value="GH"/>
</dbReference>
<sequence length="1059" mass="111093">MAAATLWLTRMSAADKIGQMTQLDISMVLADGCPLRIDDAKLRRQLRVHRLGSLLNSPFSGTDPRCGSSGWNASEWRASVEHVQAAAADEGLPPLIYGIDSVHGASYCRGATLLPQQLGLAASFDESLAAASGWLTGKDSRAAATPWMFAPILGVATHPLWPRVYETFGEDPLLVARMGAAVVEGMQRRGGEGEIPARAAACMKHFVGYSAPRNGHDREGAWLSRRELEQTYLPPFQAAVDAGVQSAMESYQEVNGEPVVGSAALLQGLLRERLGFEGLLVTDWHEVGNLHDFHRVARSPEEAVLLAIGGSSSLDMSMVPTDESFSVLMERLHASGAIDEAREWLGLLPPPPAVRPAPWSHSEATVRLVESVGSASDAALAHEAARATVTLLKNAPPCAGPPQQQPLPPLSPEPAPPPSSPGGSNGTGEAEGGAAVGVEECDAYLGEGGGGCGWTERWRRADGRMSSRGVRAARGWPHEFARRQGCARMAAWRTSRGVGGDGTDDDERLPLPPSAPLSPAADSLGRLSGGWTAHWQGTLADDEIRGSRPGAATPTLLEALRAVDGWEVDHLPGCSLPGTAFAVRSSCAQTNSSAELIAAAAAADVVVACLGEDPHTEKPGDLDDLSLDAGQIDLVRVLASAGKPIALVLVTGRPRLLHGVEALPQVNAVLQSFLPGPHGGAALADALVGRFEPSGRLPISWPTAASSLLYPHWHPTPRSGLSYSRLQYGPLLLSSGALPRTGAVNASVAVSNPSSLALNHTVLLFAAADFRRVVPEAQQLKAFRRVLLPAGSSVEVSFTLRADDFRYWGLEERWVVESGDVSLWCDPLLRPKGPLAALGAVTRRRASEGGGMAAARARLYVEGDCRGAGCGAEGWWERDASGERYEIGKYIAHVPGPSPAGVIATTFLAGWLVGLICAGGAWRRGQASGRGLGEVGKGVGGSSSSLVNTSWSTTLTQRGGEFGSQACMLGAGFKQSHSIGSSMGSAMDAAFRRTCSSGIALGALAQSGSGASLSSVAEYGRPASISGLRTESNLNNRGDDHEAELHCPPELRIDEDKCL</sequence>
<feature type="compositionally biased region" description="Gly residues" evidence="7">
    <location>
        <begin position="423"/>
        <end position="432"/>
    </location>
</feature>
<feature type="domain" description="Fibronectin type III-like" evidence="9">
    <location>
        <begin position="760"/>
        <end position="829"/>
    </location>
</feature>
<dbReference type="Gene3D" id="3.40.50.1700">
    <property type="entry name" value="Glycoside hydrolase family 3 C-terminal domain"/>
    <property type="match status" value="1"/>
</dbReference>
<evidence type="ECO:0000256" key="2">
    <source>
        <dbReference type="ARBA" id="ARBA00005336"/>
    </source>
</evidence>
<dbReference type="InterPro" id="IPR013783">
    <property type="entry name" value="Ig-like_fold"/>
</dbReference>
<dbReference type="PANTHER" id="PTHR30620">
    <property type="entry name" value="PERIPLASMIC BETA-GLUCOSIDASE-RELATED"/>
    <property type="match status" value="1"/>
</dbReference>
<keyword evidence="4" id="KW-0732">Signal</keyword>
<reference evidence="10" key="2">
    <citation type="submission" date="2024-10" db="UniProtKB">
        <authorList>
            <consortium name="EnsemblProtists"/>
        </authorList>
    </citation>
    <scope>IDENTIFICATION</scope>
</reference>
<organism evidence="10 11">
    <name type="scientific">Emiliania huxleyi (strain CCMP1516)</name>
    <dbReference type="NCBI Taxonomy" id="280463"/>
    <lineage>
        <taxon>Eukaryota</taxon>
        <taxon>Haptista</taxon>
        <taxon>Haptophyta</taxon>
        <taxon>Prymnesiophyceae</taxon>
        <taxon>Isochrysidales</taxon>
        <taxon>Noelaerhabdaceae</taxon>
        <taxon>Emiliania</taxon>
    </lineage>
</organism>
<dbReference type="InterPro" id="IPR026891">
    <property type="entry name" value="Fn3-like"/>
</dbReference>
<evidence type="ECO:0000256" key="8">
    <source>
        <dbReference type="SAM" id="Phobius"/>
    </source>
</evidence>
<dbReference type="InterPro" id="IPR001764">
    <property type="entry name" value="Glyco_hydro_3_N"/>
</dbReference>
<dbReference type="SUPFAM" id="SSF52279">
    <property type="entry name" value="Beta-D-glucan exohydrolase, C-terminal domain"/>
    <property type="match status" value="1"/>
</dbReference>
<dbReference type="PANTHER" id="PTHR30620:SF16">
    <property type="entry name" value="LYSOSOMAL BETA GLUCOSIDASE"/>
    <property type="match status" value="1"/>
</dbReference>
<dbReference type="PaxDb" id="2903-EOD23136"/>
<dbReference type="RefSeq" id="XP_005775565.1">
    <property type="nucleotide sequence ID" value="XM_005775508.1"/>
</dbReference>
<evidence type="ECO:0000256" key="3">
    <source>
        <dbReference type="ARBA" id="ARBA00012744"/>
    </source>
</evidence>
<feature type="compositionally biased region" description="Pro residues" evidence="7">
    <location>
        <begin position="398"/>
        <end position="420"/>
    </location>
</feature>
<dbReference type="eggNOG" id="ENOG502QQ55">
    <property type="taxonomic scope" value="Eukaryota"/>
</dbReference>
<keyword evidence="8" id="KW-0472">Membrane</keyword>
<dbReference type="Gene3D" id="3.20.20.300">
    <property type="entry name" value="Glycoside hydrolase, family 3, N-terminal domain"/>
    <property type="match status" value="1"/>
</dbReference>
<comment type="catalytic activity">
    <reaction evidence="1">
        <text>Hydrolysis of terminal, non-reducing beta-D-glucosyl residues with release of beta-D-glucose.</text>
        <dbReference type="EC" id="3.2.1.21"/>
    </reaction>
</comment>
<evidence type="ECO:0000256" key="1">
    <source>
        <dbReference type="ARBA" id="ARBA00000448"/>
    </source>
</evidence>
<comment type="similarity">
    <text evidence="2">Belongs to the glycosyl hydrolase 3 family.</text>
</comment>
<dbReference type="GO" id="GO:0009251">
    <property type="term" value="P:glucan catabolic process"/>
    <property type="evidence" value="ECO:0007669"/>
    <property type="project" value="TreeGrafter"/>
</dbReference>
<dbReference type="Pfam" id="PF01915">
    <property type="entry name" value="Glyco_hydro_3_C"/>
    <property type="match status" value="1"/>
</dbReference>
<dbReference type="Pfam" id="PF14310">
    <property type="entry name" value="Fn3-like"/>
    <property type="match status" value="1"/>
</dbReference>
<dbReference type="SUPFAM" id="SSF51445">
    <property type="entry name" value="(Trans)glycosidases"/>
    <property type="match status" value="1"/>
</dbReference>
<proteinExistence type="inferred from homology"/>
<dbReference type="PRINTS" id="PR00133">
    <property type="entry name" value="GLHYDRLASE3"/>
</dbReference>
<keyword evidence="8" id="KW-1133">Transmembrane helix</keyword>
<dbReference type="Gene3D" id="2.60.40.10">
    <property type="entry name" value="Immunoglobulins"/>
    <property type="match status" value="1"/>
</dbReference>
<feature type="transmembrane region" description="Helical" evidence="8">
    <location>
        <begin position="900"/>
        <end position="922"/>
    </location>
</feature>
<dbReference type="STRING" id="2903.R1EJJ5"/>
<dbReference type="Proteomes" id="UP000013827">
    <property type="component" value="Unassembled WGS sequence"/>
</dbReference>
<keyword evidence="8" id="KW-0812">Transmembrane</keyword>
<protein>
    <recommendedName>
        <fullName evidence="3">beta-glucosidase</fullName>
        <ecNumber evidence="3">3.2.1.21</ecNumber>
    </recommendedName>
</protein>
<dbReference type="AlphaFoldDB" id="A0A0D3JI01"/>
<dbReference type="GO" id="GO:0008422">
    <property type="term" value="F:beta-glucosidase activity"/>
    <property type="evidence" value="ECO:0007669"/>
    <property type="project" value="UniProtKB-EC"/>
</dbReference>
<dbReference type="OMA" id="YEECPID"/>
<dbReference type="GeneID" id="17268683"/>
<dbReference type="InterPro" id="IPR036881">
    <property type="entry name" value="Glyco_hydro_3_C_sf"/>
</dbReference>
<evidence type="ECO:0000256" key="5">
    <source>
        <dbReference type="ARBA" id="ARBA00022801"/>
    </source>
</evidence>
<name>A0A0D3JI01_EMIH1</name>
<evidence type="ECO:0000313" key="10">
    <source>
        <dbReference type="EnsemblProtists" id="EOD23136"/>
    </source>
</evidence>